<proteinExistence type="predicted"/>
<accession>K2MTZ9</accession>
<feature type="transmembrane region" description="Helical" evidence="1">
    <location>
        <begin position="108"/>
        <end position="128"/>
    </location>
</feature>
<keyword evidence="1" id="KW-0472">Membrane</keyword>
<feature type="transmembrane region" description="Helical" evidence="1">
    <location>
        <begin position="184"/>
        <end position="210"/>
    </location>
</feature>
<evidence type="ECO:0000256" key="1">
    <source>
        <dbReference type="SAM" id="Phobius"/>
    </source>
</evidence>
<dbReference type="Proteomes" id="UP000007350">
    <property type="component" value="Unassembled WGS sequence"/>
</dbReference>
<organism evidence="2 3">
    <name type="scientific">Trypanosoma cruzi marinkellei</name>
    <dbReference type="NCBI Taxonomy" id="85056"/>
    <lineage>
        <taxon>Eukaryota</taxon>
        <taxon>Discoba</taxon>
        <taxon>Euglenozoa</taxon>
        <taxon>Kinetoplastea</taxon>
        <taxon>Metakinetoplastina</taxon>
        <taxon>Trypanosomatida</taxon>
        <taxon>Trypanosomatidae</taxon>
        <taxon>Trypanosoma</taxon>
        <taxon>Schizotrypanum</taxon>
    </lineage>
</organism>
<keyword evidence="1" id="KW-1133">Transmembrane helix</keyword>
<dbReference type="EMBL" id="AHKC01013978">
    <property type="protein sequence ID" value="EKF29154.1"/>
    <property type="molecule type" value="Genomic_DNA"/>
</dbReference>
<feature type="transmembrane region" description="Helical" evidence="1">
    <location>
        <begin position="77"/>
        <end position="96"/>
    </location>
</feature>
<comment type="caution">
    <text evidence="2">The sequence shown here is derived from an EMBL/GenBank/DDBJ whole genome shotgun (WGS) entry which is preliminary data.</text>
</comment>
<name>K2MTZ9_TRYCR</name>
<keyword evidence="3" id="KW-1185">Reference proteome</keyword>
<dbReference type="AlphaFoldDB" id="K2MTZ9"/>
<evidence type="ECO:0000313" key="2">
    <source>
        <dbReference type="EMBL" id="EKF29154.1"/>
    </source>
</evidence>
<keyword evidence="1" id="KW-0812">Transmembrane</keyword>
<dbReference type="OrthoDB" id="10500930at2759"/>
<sequence>MGVHAYIQWAHYVCASWGEVRARVHARGHTQREREKDECVCGRCTALSPSLSRGHHRSSSRTDENKRNEWNKAGNHLLAFLFECFQVSACVVLFLANGKHSCLGRALGIPQGAQLVVFPSSEAFLVLLQPNIRFVLFLLFAGKVLQWMFLFLLLVAVTPDSSPSTAVEIKICEWTPTHQNAPSLLFIGAWKDMCVWWCIVHMFLWVYILLQA</sequence>
<evidence type="ECO:0000313" key="3">
    <source>
        <dbReference type="Proteomes" id="UP000007350"/>
    </source>
</evidence>
<feature type="transmembrane region" description="Helical" evidence="1">
    <location>
        <begin position="135"/>
        <end position="157"/>
    </location>
</feature>
<protein>
    <submittedName>
        <fullName evidence="2">Uncharacterized protein</fullName>
    </submittedName>
</protein>
<gene>
    <name evidence="2" type="ORF">MOQ_007077</name>
</gene>
<reference evidence="2 3" key="1">
    <citation type="journal article" date="2012" name="BMC Genomics">
        <title>Comparative genomic analysis of human infective Trypanosoma cruzi lineages with the bat-restricted subspecies T. cruzi marinkellei.</title>
        <authorList>
            <person name="Franzen O."/>
            <person name="Talavera-Lopez C."/>
            <person name="Ochaya S."/>
            <person name="Butler C.E."/>
            <person name="Messenger L.A."/>
            <person name="Lewis M.D."/>
            <person name="Llewellyn M.S."/>
            <person name="Marinkelle C.J."/>
            <person name="Tyler K.M."/>
            <person name="Miles M.A."/>
            <person name="Andersson B."/>
        </authorList>
    </citation>
    <scope>NUCLEOTIDE SEQUENCE [LARGE SCALE GENOMIC DNA]</scope>
    <source>
        <strain evidence="2 3">B7</strain>
    </source>
</reference>